<name>A0A6U1GT67_9CHLO</name>
<dbReference type="GO" id="GO:0003677">
    <property type="term" value="F:DNA binding"/>
    <property type="evidence" value="ECO:0007669"/>
    <property type="project" value="UniProtKB-KW"/>
</dbReference>
<evidence type="ECO:0000313" key="10">
    <source>
        <dbReference type="EMBL" id="CAD9206197.1"/>
    </source>
</evidence>
<keyword evidence="2" id="KW-0805">Transcription regulation</keyword>
<evidence type="ECO:0000256" key="5">
    <source>
        <dbReference type="ARBA" id="ARBA00023242"/>
    </source>
</evidence>
<evidence type="ECO:0000313" key="13">
    <source>
        <dbReference type="EMBL" id="CAD9206227.1"/>
    </source>
</evidence>
<keyword evidence="3" id="KW-0238">DNA-binding</keyword>
<feature type="region of interest" description="Disordered" evidence="6">
    <location>
        <begin position="326"/>
        <end position="381"/>
    </location>
</feature>
<dbReference type="EMBL" id="HBGG01016403">
    <property type="protein sequence ID" value="CAD9206185.1"/>
    <property type="molecule type" value="Transcribed_RNA"/>
</dbReference>
<dbReference type="AlphaFoldDB" id="A0A6U1GT67"/>
<keyword evidence="4" id="KW-0804">Transcription</keyword>
<evidence type="ECO:0000313" key="12">
    <source>
        <dbReference type="EMBL" id="CAD9206223.1"/>
    </source>
</evidence>
<dbReference type="Gene3D" id="1.20.5.170">
    <property type="match status" value="1"/>
</dbReference>
<dbReference type="PANTHER" id="PTHR46408">
    <property type="entry name" value="BASIC LEUCINE ZIPPER 63"/>
    <property type="match status" value="1"/>
</dbReference>
<dbReference type="EMBL" id="HBGG01016392">
    <property type="protein sequence ID" value="CAD9206178.1"/>
    <property type="molecule type" value="Transcribed_RNA"/>
</dbReference>
<dbReference type="EMBL" id="HBGG01016470">
    <property type="protein sequence ID" value="CAD9206223.1"/>
    <property type="molecule type" value="Transcribed_RNA"/>
</dbReference>
<gene>
    <name evidence="8" type="ORF">TCHU04912_LOCUS8414</name>
    <name evidence="9" type="ORF">TCHU04912_LOCUS8421</name>
    <name evidence="10" type="ORF">TCHU04912_LOCUS8433</name>
    <name evidence="11" type="ORF">TCHU04912_LOCUS8440</name>
    <name evidence="12" type="ORF">TCHU04912_LOCUS8459</name>
    <name evidence="13" type="ORF">TCHU04912_LOCUS8463</name>
</gene>
<evidence type="ECO:0000256" key="4">
    <source>
        <dbReference type="ARBA" id="ARBA00023163"/>
    </source>
</evidence>
<protein>
    <recommendedName>
        <fullName evidence="7">BZIP domain-containing protein</fullName>
    </recommendedName>
</protein>
<proteinExistence type="predicted"/>
<feature type="domain" description="BZIP" evidence="7">
    <location>
        <begin position="247"/>
        <end position="288"/>
    </location>
</feature>
<dbReference type="GO" id="GO:0005634">
    <property type="term" value="C:nucleus"/>
    <property type="evidence" value="ECO:0007669"/>
    <property type="project" value="UniProtKB-SubCell"/>
</dbReference>
<feature type="region of interest" description="Disordered" evidence="6">
    <location>
        <begin position="219"/>
        <end position="276"/>
    </location>
</feature>
<feature type="compositionally biased region" description="Polar residues" evidence="6">
    <location>
        <begin position="372"/>
        <end position="381"/>
    </location>
</feature>
<sequence length="381" mass="39916">MERSVSVDDIVGGIWRLGAAGMGRTDSEAAFQEFLKKIPSSSNLAAQAAAQGGQLDAAQQLQLQQQALQMQQAQAQAYQDVANAQAAGAGGIPRVPSLDLLRQQLQHLQTLQQLNFQNPPSSASGMPNVSAPQALRGSAGLVTSVLDPSHMHASMAFPPSSLHQSAALASLSMPAGTSMPLPIAPVPSLPAILASLPGGTPSALQGPNAAALLQMGQLGQGGQQGGASSSMGGQGEGTDKESMEKAELRRKRRMLSNRESARRSRKRKQEHLSQLEVEKQTLAQMKEEKDGIINGHLEEIRVLRARAEKAEAEVASLKAELELAKAESDKQKIKSNLSRPPSMPRIASTEALGKRVNGSPVCSPSGKGGDMTVSNNGIAAT</sequence>
<reference evidence="8" key="1">
    <citation type="submission" date="2021-01" db="EMBL/GenBank/DDBJ databases">
        <authorList>
            <person name="Corre E."/>
            <person name="Pelletier E."/>
            <person name="Niang G."/>
            <person name="Scheremetjew M."/>
            <person name="Finn R."/>
            <person name="Kale V."/>
            <person name="Holt S."/>
            <person name="Cochrane G."/>
            <person name="Meng A."/>
            <person name="Brown T."/>
            <person name="Cohen L."/>
        </authorList>
    </citation>
    <scope>NUCLEOTIDE SEQUENCE</scope>
    <source>
        <strain evidence="8">PLY429</strain>
    </source>
</reference>
<dbReference type="PANTHER" id="PTHR46408:SF10">
    <property type="entry name" value="BASIC LEUCINE ZIPPER 63"/>
    <property type="match status" value="1"/>
</dbReference>
<dbReference type="EMBL" id="HBGG01016481">
    <property type="protein sequence ID" value="CAD9206227.1"/>
    <property type="molecule type" value="Transcribed_RNA"/>
</dbReference>
<accession>A0A6U1GT67</accession>
<evidence type="ECO:0000256" key="6">
    <source>
        <dbReference type="SAM" id="MobiDB-lite"/>
    </source>
</evidence>
<feature type="compositionally biased region" description="Basic and acidic residues" evidence="6">
    <location>
        <begin position="237"/>
        <end position="247"/>
    </location>
</feature>
<dbReference type="InterPro" id="IPR046347">
    <property type="entry name" value="bZIP_sf"/>
</dbReference>
<comment type="subcellular location">
    <subcellularLocation>
        <location evidence="1">Nucleus</location>
    </subcellularLocation>
</comment>
<dbReference type="CDD" id="cd14702">
    <property type="entry name" value="bZIP_plant_GBF1"/>
    <property type="match status" value="1"/>
</dbReference>
<dbReference type="Pfam" id="PF00170">
    <property type="entry name" value="bZIP_1"/>
    <property type="match status" value="1"/>
</dbReference>
<dbReference type="EMBL" id="HBGG01016436">
    <property type="protein sequence ID" value="CAD9206204.1"/>
    <property type="molecule type" value="Transcribed_RNA"/>
</dbReference>
<dbReference type="PROSITE" id="PS00036">
    <property type="entry name" value="BZIP_BASIC"/>
    <property type="match status" value="1"/>
</dbReference>
<dbReference type="SUPFAM" id="SSF57959">
    <property type="entry name" value="Leucine zipper domain"/>
    <property type="match status" value="1"/>
</dbReference>
<evidence type="ECO:0000313" key="9">
    <source>
        <dbReference type="EMBL" id="CAD9206185.1"/>
    </source>
</evidence>
<evidence type="ECO:0000313" key="8">
    <source>
        <dbReference type="EMBL" id="CAD9206178.1"/>
    </source>
</evidence>
<evidence type="ECO:0000259" key="7">
    <source>
        <dbReference type="PROSITE" id="PS50217"/>
    </source>
</evidence>
<dbReference type="GO" id="GO:0003700">
    <property type="term" value="F:DNA-binding transcription factor activity"/>
    <property type="evidence" value="ECO:0007669"/>
    <property type="project" value="InterPro"/>
</dbReference>
<dbReference type="PROSITE" id="PS50217">
    <property type="entry name" value="BZIP"/>
    <property type="match status" value="1"/>
</dbReference>
<dbReference type="InterPro" id="IPR004827">
    <property type="entry name" value="bZIP"/>
</dbReference>
<dbReference type="EMBL" id="HBGG01016425">
    <property type="protein sequence ID" value="CAD9206197.1"/>
    <property type="molecule type" value="Transcribed_RNA"/>
</dbReference>
<keyword evidence="5" id="KW-0539">Nucleus</keyword>
<evidence type="ECO:0000313" key="11">
    <source>
        <dbReference type="EMBL" id="CAD9206204.1"/>
    </source>
</evidence>
<evidence type="ECO:0000256" key="2">
    <source>
        <dbReference type="ARBA" id="ARBA00023015"/>
    </source>
</evidence>
<evidence type="ECO:0000256" key="3">
    <source>
        <dbReference type="ARBA" id="ARBA00023125"/>
    </source>
</evidence>
<organism evidence="8">
    <name type="scientific">Tetraselmis chuii</name>
    <dbReference type="NCBI Taxonomy" id="63592"/>
    <lineage>
        <taxon>Eukaryota</taxon>
        <taxon>Viridiplantae</taxon>
        <taxon>Chlorophyta</taxon>
        <taxon>core chlorophytes</taxon>
        <taxon>Chlorodendrophyceae</taxon>
        <taxon>Chlorodendrales</taxon>
        <taxon>Chlorodendraceae</taxon>
        <taxon>Tetraselmis</taxon>
    </lineage>
</organism>
<evidence type="ECO:0000256" key="1">
    <source>
        <dbReference type="ARBA" id="ARBA00004123"/>
    </source>
</evidence>
<dbReference type="InterPro" id="IPR045314">
    <property type="entry name" value="bZIP_plant_GBF1"/>
</dbReference>
<dbReference type="SMART" id="SM00338">
    <property type="entry name" value="BRLZ"/>
    <property type="match status" value="1"/>
</dbReference>